<evidence type="ECO:0000259" key="4">
    <source>
        <dbReference type="Pfam" id="PF08028"/>
    </source>
</evidence>
<comment type="similarity">
    <text evidence="2">Belongs to the HpaH/HsaA monooxygenase family.</text>
</comment>
<dbReference type="GO" id="GO:0005737">
    <property type="term" value="C:cytoplasm"/>
    <property type="evidence" value="ECO:0007669"/>
    <property type="project" value="TreeGrafter"/>
</dbReference>
<dbReference type="Pfam" id="PF08028">
    <property type="entry name" value="Acyl-CoA_dh_2"/>
    <property type="match status" value="1"/>
</dbReference>
<dbReference type="InterPro" id="IPR036250">
    <property type="entry name" value="AcylCo_DH-like_C"/>
</dbReference>
<dbReference type="InterPro" id="IPR009100">
    <property type="entry name" value="AcylCoA_DH/oxidase_NM_dom_sf"/>
</dbReference>
<organism evidence="5 6">
    <name type="scientific">Streptomyces gardneri</name>
    <dbReference type="NCBI Taxonomy" id="66892"/>
    <lineage>
        <taxon>Bacteria</taxon>
        <taxon>Bacillati</taxon>
        <taxon>Actinomycetota</taxon>
        <taxon>Actinomycetes</taxon>
        <taxon>Kitasatosporales</taxon>
        <taxon>Streptomycetaceae</taxon>
        <taxon>Streptomyces</taxon>
    </lineage>
</organism>
<feature type="domain" description="Acyl-CoA dehydrogenase C-terminal" evidence="4">
    <location>
        <begin position="236"/>
        <end position="362"/>
    </location>
</feature>
<keyword evidence="1" id="KW-0560">Oxidoreductase</keyword>
<protein>
    <submittedName>
        <fullName evidence="5">Acyl-CoA dehydrogenase</fullName>
    </submittedName>
</protein>
<evidence type="ECO:0000259" key="3">
    <source>
        <dbReference type="Pfam" id="PF02771"/>
    </source>
</evidence>
<keyword evidence="6" id="KW-1185">Reference proteome</keyword>
<sequence>MRDDDVLAAVRALAPALRERAAGTEALRRVPDSTVEELEQAGFFRLLRPRAYGGFAAAPDVFYAALREIAKACGSTGWAAAVLGVHPWHLALFDSRAQKDVWGADDTARICSSHAPTGEVTPVDGGFRLSGRWHLSAGCGHAQWALLGGLVTDGEGRPVDMRTFLVPCADYRVDDVWEAVGLRGSGSNDIVVEDAFVPDHRTLGFGPVTALRCPGHEVNPEPLYRLPYAAVFTTAISTAMVGIAEGAYEEYVAAARESFRASYGQRVAEDPFAQVRVARAAGDIDASRLQLDRNTADLYAVARDRREPSTSLRARARRDQVLATERAISAVDLLMENAGGSPLRGGADVLQRAWRDLHTGRGQAANDVERALLLFGQDALGIAVHDPML</sequence>
<dbReference type="PIRSF" id="PIRSF016578">
    <property type="entry name" value="HsaA"/>
    <property type="match status" value="1"/>
</dbReference>
<dbReference type="InterPro" id="IPR054617">
    <property type="entry name" value="HsaA"/>
</dbReference>
<dbReference type="AlphaFoldDB" id="A0A4Y3RDJ1"/>
<dbReference type="RefSeq" id="WP_141294401.1">
    <property type="nucleotide sequence ID" value="NZ_BJMN01000010.1"/>
</dbReference>
<accession>A0A4Y3RDJ1</accession>
<evidence type="ECO:0000256" key="1">
    <source>
        <dbReference type="ARBA" id="ARBA00023002"/>
    </source>
</evidence>
<dbReference type="GO" id="GO:0033539">
    <property type="term" value="P:fatty acid beta-oxidation using acyl-CoA dehydrogenase"/>
    <property type="evidence" value="ECO:0007669"/>
    <property type="project" value="TreeGrafter"/>
</dbReference>
<dbReference type="GO" id="GO:0050660">
    <property type="term" value="F:flavin adenine dinucleotide binding"/>
    <property type="evidence" value="ECO:0007669"/>
    <property type="project" value="InterPro"/>
</dbReference>
<dbReference type="OrthoDB" id="3404950at2"/>
<proteinExistence type="inferred from homology"/>
<dbReference type="InterPro" id="IPR046373">
    <property type="entry name" value="Acyl-CoA_Oxase/DH_mid-dom_sf"/>
</dbReference>
<evidence type="ECO:0000256" key="2">
    <source>
        <dbReference type="ARBA" id="ARBA00049661"/>
    </source>
</evidence>
<dbReference type="EMBL" id="BJMN01000010">
    <property type="protein sequence ID" value="GEB55815.1"/>
    <property type="molecule type" value="Genomic_DNA"/>
</dbReference>
<dbReference type="InterPro" id="IPR013786">
    <property type="entry name" value="AcylCoA_DH/ox_N"/>
</dbReference>
<dbReference type="PANTHER" id="PTHR48083">
    <property type="entry name" value="MEDIUM-CHAIN SPECIFIC ACYL-COA DEHYDROGENASE, MITOCHONDRIAL-RELATED"/>
    <property type="match status" value="1"/>
</dbReference>
<reference evidence="5 6" key="1">
    <citation type="submission" date="2019-06" db="EMBL/GenBank/DDBJ databases">
        <title>Whole genome shotgun sequence of Streptomyces gardneri NBRC 12865.</title>
        <authorList>
            <person name="Hosoyama A."/>
            <person name="Uohara A."/>
            <person name="Ohji S."/>
            <person name="Ichikawa N."/>
        </authorList>
    </citation>
    <scope>NUCLEOTIDE SEQUENCE [LARGE SCALE GENOMIC DNA]</scope>
    <source>
        <strain evidence="5 6">NBRC 12865</strain>
    </source>
</reference>
<dbReference type="SUPFAM" id="SSF56645">
    <property type="entry name" value="Acyl-CoA dehydrogenase NM domain-like"/>
    <property type="match status" value="1"/>
</dbReference>
<feature type="domain" description="Acyl-CoA dehydrogenase/oxidase N-terminal" evidence="3">
    <location>
        <begin position="16"/>
        <end position="102"/>
    </location>
</feature>
<dbReference type="InterPro" id="IPR013107">
    <property type="entry name" value="Acyl-CoA_DH_C"/>
</dbReference>
<dbReference type="Pfam" id="PF02771">
    <property type="entry name" value="Acyl-CoA_dh_N"/>
    <property type="match status" value="1"/>
</dbReference>
<dbReference type="Gene3D" id="2.40.110.10">
    <property type="entry name" value="Butyryl-CoA Dehydrogenase, subunit A, domain 2"/>
    <property type="match status" value="1"/>
</dbReference>
<dbReference type="NCBIfam" id="NF045629">
    <property type="entry name" value="monooxsub_HsaA"/>
    <property type="match status" value="1"/>
</dbReference>
<dbReference type="GO" id="GO:0003995">
    <property type="term" value="F:acyl-CoA dehydrogenase activity"/>
    <property type="evidence" value="ECO:0007669"/>
    <property type="project" value="TreeGrafter"/>
</dbReference>
<evidence type="ECO:0000313" key="6">
    <source>
        <dbReference type="Proteomes" id="UP000315226"/>
    </source>
</evidence>
<dbReference type="Gene3D" id="1.20.140.10">
    <property type="entry name" value="Butyryl-CoA Dehydrogenase, subunit A, domain 3"/>
    <property type="match status" value="1"/>
</dbReference>
<comment type="caution">
    <text evidence="5">The sequence shown here is derived from an EMBL/GenBank/DDBJ whole genome shotgun (WGS) entry which is preliminary data.</text>
</comment>
<dbReference type="InterPro" id="IPR037069">
    <property type="entry name" value="AcylCoA_DH/ox_N_sf"/>
</dbReference>
<dbReference type="PANTHER" id="PTHR48083:SF19">
    <property type="entry name" value="FLAVIN-DEPENDENT MONOOXYGENASE, OXYGENASE SUBUNIT HSAA"/>
    <property type="match status" value="1"/>
</dbReference>
<dbReference type="InterPro" id="IPR050741">
    <property type="entry name" value="Acyl-CoA_dehydrogenase"/>
</dbReference>
<dbReference type="Gene3D" id="1.10.540.10">
    <property type="entry name" value="Acyl-CoA dehydrogenase/oxidase, N-terminal domain"/>
    <property type="match status" value="1"/>
</dbReference>
<dbReference type="SUPFAM" id="SSF47203">
    <property type="entry name" value="Acyl-CoA dehydrogenase C-terminal domain-like"/>
    <property type="match status" value="1"/>
</dbReference>
<evidence type="ECO:0000313" key="5">
    <source>
        <dbReference type="EMBL" id="GEB55815.1"/>
    </source>
</evidence>
<dbReference type="Proteomes" id="UP000315226">
    <property type="component" value="Unassembled WGS sequence"/>
</dbReference>
<name>A0A4Y3RDJ1_9ACTN</name>
<gene>
    <name evidence="5" type="ORF">SGA01_14200</name>
</gene>
<dbReference type="GO" id="GO:0016712">
    <property type="term" value="F:oxidoreductase activity, acting on paired donors, with incorporation or reduction of molecular oxygen, reduced flavin or flavoprotein as one donor, and incorporation of one atom of oxygen"/>
    <property type="evidence" value="ECO:0007669"/>
    <property type="project" value="TreeGrafter"/>
</dbReference>